<evidence type="ECO:0000256" key="7">
    <source>
        <dbReference type="ARBA" id="ARBA00023316"/>
    </source>
</evidence>
<dbReference type="InterPro" id="IPR000743">
    <property type="entry name" value="Glyco_hydro_28"/>
</dbReference>
<evidence type="ECO:0000313" key="9">
    <source>
        <dbReference type="EMBL" id="MCH97283.1"/>
    </source>
</evidence>
<comment type="subcellular location">
    <subcellularLocation>
        <location evidence="1">Secreted</location>
        <location evidence="1">Cell wall</location>
    </subcellularLocation>
</comment>
<evidence type="ECO:0000313" key="10">
    <source>
        <dbReference type="Proteomes" id="UP000265520"/>
    </source>
</evidence>
<dbReference type="EMBL" id="LXQA010034544">
    <property type="protein sequence ID" value="MCH97283.1"/>
    <property type="molecule type" value="Genomic_DNA"/>
</dbReference>
<keyword evidence="3" id="KW-0134">Cell wall</keyword>
<dbReference type="Proteomes" id="UP000265520">
    <property type="component" value="Unassembled WGS sequence"/>
</dbReference>
<keyword evidence="6 8" id="KW-0326">Glycosidase</keyword>
<evidence type="ECO:0000256" key="8">
    <source>
        <dbReference type="RuleBase" id="RU361169"/>
    </source>
</evidence>
<evidence type="ECO:0000256" key="6">
    <source>
        <dbReference type="ARBA" id="ARBA00023295"/>
    </source>
</evidence>
<evidence type="ECO:0000256" key="2">
    <source>
        <dbReference type="ARBA" id="ARBA00008834"/>
    </source>
</evidence>
<comment type="caution">
    <text evidence="9">The sequence shown here is derived from an EMBL/GenBank/DDBJ whole genome shotgun (WGS) entry which is preliminary data.</text>
</comment>
<dbReference type="SUPFAM" id="SSF51126">
    <property type="entry name" value="Pectin lyase-like"/>
    <property type="match status" value="1"/>
</dbReference>
<dbReference type="InterPro" id="IPR012334">
    <property type="entry name" value="Pectin_lyas_fold"/>
</dbReference>
<sequence length="110" mass="11968">MFDSIQKLTVNGGGSIDGNGNIWWQNSCKKNKKLPCKNAPTALTLYKCNNLVVEDLTIKNGQQIHIQFQNSANVRVSGLNVTSPEDSPNTDGIHVTNTQNIQISNSIIGT</sequence>
<dbReference type="InterPro" id="IPR011050">
    <property type="entry name" value="Pectin_lyase_fold/virulence"/>
</dbReference>
<dbReference type="Gene3D" id="2.160.20.10">
    <property type="entry name" value="Single-stranded right-handed beta-helix, Pectin lyase-like"/>
    <property type="match status" value="1"/>
</dbReference>
<proteinExistence type="inferred from homology"/>
<dbReference type="GO" id="GO:0071555">
    <property type="term" value="P:cell wall organization"/>
    <property type="evidence" value="ECO:0007669"/>
    <property type="project" value="UniProtKB-KW"/>
</dbReference>
<dbReference type="PANTHER" id="PTHR31375">
    <property type="match status" value="1"/>
</dbReference>
<evidence type="ECO:0000256" key="3">
    <source>
        <dbReference type="ARBA" id="ARBA00022512"/>
    </source>
</evidence>
<keyword evidence="4" id="KW-0964">Secreted</keyword>
<reference evidence="9 10" key="1">
    <citation type="journal article" date="2018" name="Front. Plant Sci.">
        <title>Red Clover (Trifolium pratense) and Zigzag Clover (T. medium) - A Picture of Genomic Similarities and Differences.</title>
        <authorList>
            <person name="Dluhosova J."/>
            <person name="Istvanek J."/>
            <person name="Nedelnik J."/>
            <person name="Repkova J."/>
        </authorList>
    </citation>
    <scope>NUCLEOTIDE SEQUENCE [LARGE SCALE GENOMIC DNA]</scope>
    <source>
        <strain evidence="10">cv. 10/8</strain>
        <tissue evidence="9">Leaf</tissue>
    </source>
</reference>
<evidence type="ECO:0000256" key="1">
    <source>
        <dbReference type="ARBA" id="ARBA00004191"/>
    </source>
</evidence>
<evidence type="ECO:0000256" key="5">
    <source>
        <dbReference type="ARBA" id="ARBA00022801"/>
    </source>
</evidence>
<accession>A0A392NCJ7</accession>
<comment type="similarity">
    <text evidence="2 8">Belongs to the glycosyl hydrolase 28 family.</text>
</comment>
<organism evidence="9 10">
    <name type="scientific">Trifolium medium</name>
    <dbReference type="NCBI Taxonomy" id="97028"/>
    <lineage>
        <taxon>Eukaryota</taxon>
        <taxon>Viridiplantae</taxon>
        <taxon>Streptophyta</taxon>
        <taxon>Embryophyta</taxon>
        <taxon>Tracheophyta</taxon>
        <taxon>Spermatophyta</taxon>
        <taxon>Magnoliopsida</taxon>
        <taxon>eudicotyledons</taxon>
        <taxon>Gunneridae</taxon>
        <taxon>Pentapetalae</taxon>
        <taxon>rosids</taxon>
        <taxon>fabids</taxon>
        <taxon>Fabales</taxon>
        <taxon>Fabaceae</taxon>
        <taxon>Papilionoideae</taxon>
        <taxon>50 kb inversion clade</taxon>
        <taxon>NPAAA clade</taxon>
        <taxon>Hologalegina</taxon>
        <taxon>IRL clade</taxon>
        <taxon>Trifolieae</taxon>
        <taxon>Trifolium</taxon>
    </lineage>
</organism>
<evidence type="ECO:0000256" key="4">
    <source>
        <dbReference type="ARBA" id="ARBA00022525"/>
    </source>
</evidence>
<dbReference type="GO" id="GO:0005975">
    <property type="term" value="P:carbohydrate metabolic process"/>
    <property type="evidence" value="ECO:0007669"/>
    <property type="project" value="InterPro"/>
</dbReference>
<protein>
    <submittedName>
        <fullName evidence="9">Polygalacturonase-like</fullName>
    </submittedName>
</protein>
<dbReference type="Pfam" id="PF00295">
    <property type="entry name" value="Glyco_hydro_28"/>
    <property type="match status" value="1"/>
</dbReference>
<dbReference type="AlphaFoldDB" id="A0A392NCJ7"/>
<keyword evidence="10" id="KW-1185">Reference proteome</keyword>
<dbReference type="GO" id="GO:0004650">
    <property type="term" value="F:polygalacturonase activity"/>
    <property type="evidence" value="ECO:0007669"/>
    <property type="project" value="InterPro"/>
</dbReference>
<feature type="non-terminal residue" evidence="9">
    <location>
        <position position="110"/>
    </location>
</feature>
<name>A0A392NCJ7_9FABA</name>
<keyword evidence="5 8" id="KW-0378">Hydrolase</keyword>
<keyword evidence="7" id="KW-0961">Cell wall biogenesis/degradation</keyword>